<dbReference type="InterPro" id="IPR036864">
    <property type="entry name" value="Zn2-C6_fun-type_DNA-bd_sf"/>
</dbReference>
<name>A0A2I2GLC0_9EURO</name>
<keyword evidence="11" id="KW-1185">Reference proteome</keyword>
<sequence>MSPSESMSAQDNAPVRLPACQSCYTKKAKCDDARPKCNPCMRSGIDCLTVPVSDDDAPVSREQTYKLEQQIARNKALLEGFEQQSKETRGATLPANTVGPVGIRFMSYLFMDPEWRERYPNIVQQWSIASAVAEISVEPNPLPPPDEALAVFDNYLNGSHVQNPFLLRRDVQQLYHLVFETGRECPTAQERMGLSDHDMFRTFMILAIGSIPLYRTGAHKSHPYGYFRTAMKYMDATVLSRGLESIQDLLLVVRFGIYYHIGTSIWAITTLCMRMCIEQGYHRPPRPSERSRLSLLQEQLQRRVFWECYMIGRYSSIILDRPHALADDDIKIGFPADANDEDIEAAETAGLNPDLDSFCASSTTSGSPVHTEITVFLLCLRLRQITSKIQTRFQQRTDSSSGGSDQDSIMESITARGRIYADLDELLSELNDWRRSAPTFTNPKCLFETQDWYDLLLMRERLILIRKVIDLYAVGTIMAFCPLFEGRAITYTRSYFQMLFTAGLSIMFCISVATDHDSETTANAAHALEQCAKVLKIMGREIPEASHNVTMYESLRSRVLSNRATVTGSANSHNQHANQETLDHQAQTSHSRPHTQNQPLLPNIHWPSLPNESVCQDTLLGDDLPLQDWLSWDMWDVWDIWDKSGRHSSWNLEDGTGEYTFSDPPFLGPTEVLGSMHPGPASLFTPFST</sequence>
<dbReference type="Proteomes" id="UP000234275">
    <property type="component" value="Unassembled WGS sequence"/>
</dbReference>
<proteinExistence type="predicted"/>
<dbReference type="GeneID" id="36561568"/>
<keyword evidence="5" id="KW-0238">DNA-binding</keyword>
<dbReference type="CDD" id="cd12148">
    <property type="entry name" value="fungal_TF_MHR"/>
    <property type="match status" value="1"/>
</dbReference>
<dbReference type="GO" id="GO:0006351">
    <property type="term" value="P:DNA-templated transcription"/>
    <property type="evidence" value="ECO:0007669"/>
    <property type="project" value="InterPro"/>
</dbReference>
<evidence type="ECO:0000259" key="9">
    <source>
        <dbReference type="PROSITE" id="PS50048"/>
    </source>
</evidence>
<dbReference type="OrthoDB" id="2399539at2759"/>
<dbReference type="RefSeq" id="XP_024708976.1">
    <property type="nucleotide sequence ID" value="XM_024853870.1"/>
</dbReference>
<evidence type="ECO:0000256" key="2">
    <source>
        <dbReference type="ARBA" id="ARBA00022723"/>
    </source>
</evidence>
<keyword evidence="6" id="KW-0804">Transcription</keyword>
<evidence type="ECO:0000256" key="6">
    <source>
        <dbReference type="ARBA" id="ARBA00023163"/>
    </source>
</evidence>
<evidence type="ECO:0000256" key="7">
    <source>
        <dbReference type="ARBA" id="ARBA00023242"/>
    </source>
</evidence>
<dbReference type="SUPFAM" id="SSF57701">
    <property type="entry name" value="Zn2/Cys6 DNA-binding domain"/>
    <property type="match status" value="1"/>
</dbReference>
<accession>A0A2I2GLC0</accession>
<comment type="subcellular location">
    <subcellularLocation>
        <location evidence="1">Nucleus</location>
    </subcellularLocation>
</comment>
<evidence type="ECO:0000313" key="11">
    <source>
        <dbReference type="Proteomes" id="UP000234275"/>
    </source>
</evidence>
<dbReference type="InterPro" id="IPR052202">
    <property type="entry name" value="Yeast_MetPath_Reg"/>
</dbReference>
<organism evidence="10 11">
    <name type="scientific">Aspergillus steynii IBT 23096</name>
    <dbReference type="NCBI Taxonomy" id="1392250"/>
    <lineage>
        <taxon>Eukaryota</taxon>
        <taxon>Fungi</taxon>
        <taxon>Dikarya</taxon>
        <taxon>Ascomycota</taxon>
        <taxon>Pezizomycotina</taxon>
        <taxon>Eurotiomycetes</taxon>
        <taxon>Eurotiomycetidae</taxon>
        <taxon>Eurotiales</taxon>
        <taxon>Aspergillaceae</taxon>
        <taxon>Aspergillus</taxon>
        <taxon>Aspergillus subgen. Circumdati</taxon>
    </lineage>
</organism>
<gene>
    <name evidence="10" type="ORF">P170DRAFT_481666</name>
</gene>
<dbReference type="VEuPathDB" id="FungiDB:P170DRAFT_481666"/>
<dbReference type="GO" id="GO:0005634">
    <property type="term" value="C:nucleus"/>
    <property type="evidence" value="ECO:0007669"/>
    <property type="project" value="UniProtKB-SubCell"/>
</dbReference>
<feature type="region of interest" description="Disordered" evidence="8">
    <location>
        <begin position="566"/>
        <end position="603"/>
    </location>
</feature>
<dbReference type="GO" id="GO:0000981">
    <property type="term" value="F:DNA-binding transcription factor activity, RNA polymerase II-specific"/>
    <property type="evidence" value="ECO:0007669"/>
    <property type="project" value="InterPro"/>
</dbReference>
<dbReference type="InterPro" id="IPR007219">
    <property type="entry name" value="XnlR_reg_dom"/>
</dbReference>
<dbReference type="GO" id="GO:0045944">
    <property type="term" value="P:positive regulation of transcription by RNA polymerase II"/>
    <property type="evidence" value="ECO:0007669"/>
    <property type="project" value="TreeGrafter"/>
</dbReference>
<dbReference type="PANTHER" id="PTHR47782:SF12">
    <property type="entry name" value="ZN(II)2CYS6 TRANSCRIPTION FACTOR (EUROFUNG)"/>
    <property type="match status" value="1"/>
</dbReference>
<evidence type="ECO:0000256" key="1">
    <source>
        <dbReference type="ARBA" id="ARBA00004123"/>
    </source>
</evidence>
<evidence type="ECO:0000256" key="5">
    <source>
        <dbReference type="ARBA" id="ARBA00023125"/>
    </source>
</evidence>
<dbReference type="Pfam" id="PF04082">
    <property type="entry name" value="Fungal_trans"/>
    <property type="match status" value="1"/>
</dbReference>
<dbReference type="GO" id="GO:0008270">
    <property type="term" value="F:zinc ion binding"/>
    <property type="evidence" value="ECO:0007669"/>
    <property type="project" value="InterPro"/>
</dbReference>
<dbReference type="SMART" id="SM00906">
    <property type="entry name" value="Fungal_trans"/>
    <property type="match status" value="1"/>
</dbReference>
<feature type="domain" description="Zn(2)-C6 fungal-type" evidence="9">
    <location>
        <begin position="19"/>
        <end position="49"/>
    </location>
</feature>
<reference evidence="10 11" key="1">
    <citation type="submission" date="2016-12" db="EMBL/GenBank/DDBJ databases">
        <title>The genomes of Aspergillus section Nigri reveals drivers in fungal speciation.</title>
        <authorList>
            <consortium name="DOE Joint Genome Institute"/>
            <person name="Vesth T.C."/>
            <person name="Nybo J."/>
            <person name="Theobald S."/>
            <person name="Brandl J."/>
            <person name="Frisvad J.C."/>
            <person name="Nielsen K.F."/>
            <person name="Lyhne E.K."/>
            <person name="Kogle M.E."/>
            <person name="Kuo A."/>
            <person name="Riley R."/>
            <person name="Clum A."/>
            <person name="Nolan M."/>
            <person name="Lipzen A."/>
            <person name="Salamov A."/>
            <person name="Henrissat B."/>
            <person name="Wiebenga A."/>
            <person name="De Vries R.P."/>
            <person name="Grigoriev I.V."/>
            <person name="Mortensen U.H."/>
            <person name="Andersen M.R."/>
            <person name="Baker S.E."/>
        </authorList>
    </citation>
    <scope>NUCLEOTIDE SEQUENCE [LARGE SCALE GENOMIC DNA]</scope>
    <source>
        <strain evidence="10 11">IBT 23096</strain>
    </source>
</reference>
<feature type="compositionally biased region" description="Polar residues" evidence="8">
    <location>
        <begin position="566"/>
        <end position="600"/>
    </location>
</feature>
<protein>
    <recommendedName>
        <fullName evidence="9">Zn(2)-C6 fungal-type domain-containing protein</fullName>
    </recommendedName>
</protein>
<evidence type="ECO:0000256" key="3">
    <source>
        <dbReference type="ARBA" id="ARBA00022833"/>
    </source>
</evidence>
<dbReference type="InterPro" id="IPR001138">
    <property type="entry name" value="Zn2Cys6_DnaBD"/>
</dbReference>
<dbReference type="Pfam" id="PF00172">
    <property type="entry name" value="Zn_clus"/>
    <property type="match status" value="1"/>
</dbReference>
<dbReference type="STRING" id="1392250.A0A2I2GLC0"/>
<dbReference type="PANTHER" id="PTHR47782">
    <property type="entry name" value="ZN(II)2CYS6 TRANSCRIPTION FACTOR (EUROFUNG)-RELATED"/>
    <property type="match status" value="1"/>
</dbReference>
<evidence type="ECO:0000313" key="10">
    <source>
        <dbReference type="EMBL" id="PLB53674.1"/>
    </source>
</evidence>
<dbReference type="Gene3D" id="4.10.240.10">
    <property type="entry name" value="Zn(2)-C6 fungal-type DNA-binding domain"/>
    <property type="match status" value="1"/>
</dbReference>
<dbReference type="AlphaFoldDB" id="A0A2I2GLC0"/>
<comment type="caution">
    <text evidence="10">The sequence shown here is derived from an EMBL/GenBank/DDBJ whole genome shotgun (WGS) entry which is preliminary data.</text>
</comment>
<evidence type="ECO:0000256" key="8">
    <source>
        <dbReference type="SAM" id="MobiDB-lite"/>
    </source>
</evidence>
<dbReference type="GO" id="GO:0043565">
    <property type="term" value="F:sequence-specific DNA binding"/>
    <property type="evidence" value="ECO:0007669"/>
    <property type="project" value="TreeGrafter"/>
</dbReference>
<keyword evidence="7" id="KW-0539">Nucleus</keyword>
<keyword evidence="4" id="KW-0805">Transcription regulation</keyword>
<dbReference type="CDD" id="cd00067">
    <property type="entry name" value="GAL4"/>
    <property type="match status" value="1"/>
</dbReference>
<dbReference type="PROSITE" id="PS50048">
    <property type="entry name" value="ZN2_CY6_FUNGAL_2"/>
    <property type="match status" value="1"/>
</dbReference>
<keyword evidence="3" id="KW-0862">Zinc</keyword>
<evidence type="ECO:0000256" key="4">
    <source>
        <dbReference type="ARBA" id="ARBA00023015"/>
    </source>
</evidence>
<keyword evidence="2" id="KW-0479">Metal-binding</keyword>
<dbReference type="EMBL" id="MSFO01000001">
    <property type="protein sequence ID" value="PLB53674.1"/>
    <property type="molecule type" value="Genomic_DNA"/>
</dbReference>